<dbReference type="RefSeq" id="WP_055079683.1">
    <property type="nucleotide sequence ID" value="NZ_JAQEHT010000020.1"/>
</dbReference>
<dbReference type="Gene3D" id="3.40.710.10">
    <property type="entry name" value="DD-peptidase/beta-lactamase superfamily"/>
    <property type="match status" value="1"/>
</dbReference>
<comment type="caution">
    <text evidence="2">The sequence shown here is derived from an EMBL/GenBank/DDBJ whole genome shotgun (WGS) entry which is preliminary data.</text>
</comment>
<dbReference type="EMBL" id="VUNJ01000017">
    <property type="protein sequence ID" value="MST92964.1"/>
    <property type="molecule type" value="Genomic_DNA"/>
</dbReference>
<evidence type="ECO:0000259" key="1">
    <source>
        <dbReference type="Pfam" id="PF00144"/>
    </source>
</evidence>
<reference evidence="2 3" key="1">
    <citation type="submission" date="2019-08" db="EMBL/GenBank/DDBJ databases">
        <title>In-depth cultivation of the pig gut microbiome towards novel bacterial diversity and tailored functional studies.</title>
        <authorList>
            <person name="Wylensek D."/>
            <person name="Hitch T.C.A."/>
            <person name="Clavel T."/>
        </authorList>
    </citation>
    <scope>NUCLEOTIDE SEQUENCE [LARGE SCALE GENOMIC DNA]</scope>
    <source>
        <strain evidence="2 3">WCA3-601-WT-6J</strain>
    </source>
</reference>
<gene>
    <name evidence="2" type="ORF">FYJ76_13665</name>
</gene>
<organism evidence="2 3">
    <name type="scientific">Ruthenibacterium lactatiformans</name>
    <dbReference type="NCBI Taxonomy" id="1550024"/>
    <lineage>
        <taxon>Bacteria</taxon>
        <taxon>Bacillati</taxon>
        <taxon>Bacillota</taxon>
        <taxon>Clostridia</taxon>
        <taxon>Eubacteriales</taxon>
        <taxon>Oscillospiraceae</taxon>
        <taxon>Ruthenibacterium</taxon>
    </lineage>
</organism>
<dbReference type="SUPFAM" id="SSF56601">
    <property type="entry name" value="beta-lactamase/transpeptidase-like"/>
    <property type="match status" value="1"/>
</dbReference>
<dbReference type="Pfam" id="PF00144">
    <property type="entry name" value="Beta-lactamase"/>
    <property type="match status" value="1"/>
</dbReference>
<dbReference type="InterPro" id="IPR001466">
    <property type="entry name" value="Beta-lactam-related"/>
</dbReference>
<dbReference type="PANTHER" id="PTHR43283">
    <property type="entry name" value="BETA-LACTAMASE-RELATED"/>
    <property type="match status" value="1"/>
</dbReference>
<sequence>MRKEFERTSPEAVGIRSQAILDYIDALERSNTEMHGIMIMRHGKICAEGWWQPFAPNLRHGLQSHTKTYAATAVGIAYTEGVLKLDERLIDIFPEESPADPSENLKLLTVRDVLCMGCGMDAMPRPTVDWIRDFMHTPVNHKPGTAFMYNSTGSSILGAIVRKKTGEGLQEYLSKRLFCKIGIDPDNIRWYCMPDGMEMGGGGMLATTEDNLRLMKLYADGGVWEGERILAEDYVRLATTNQNDSSTEALNNPEASDNFLGYGFQIWMCKPKGVYRADGAMGQFTIVSPEQDLLIAINETAVGAHWAQSTLNITWDFLEKVGGGTLEEDPQSAGRLAQKMRCLNLPNPVFQPLSPIASKISGRTYTVQSGVLSTEIFNFMSGEPVSPITDFSFAFDSYGCIWNVNGPNGTQAVRIATNGCRFTNLVGKAEDQTQLLVCDGAWTEEDTFAVNLRWAETCLTKKLVFHFDCDGVTVEDTNNSAFRRSEDGPDVIVAK</sequence>
<protein>
    <submittedName>
        <fullName evidence="2">Serine hydrolase</fullName>
    </submittedName>
</protein>
<name>A0A6I2UA01_9FIRM</name>
<keyword evidence="2" id="KW-0378">Hydrolase</keyword>
<dbReference type="InterPro" id="IPR012338">
    <property type="entry name" value="Beta-lactam/transpept-like"/>
</dbReference>
<accession>A0A6I2UA01</accession>
<dbReference type="AlphaFoldDB" id="A0A6I2UA01"/>
<dbReference type="GO" id="GO:0016787">
    <property type="term" value="F:hydrolase activity"/>
    <property type="evidence" value="ECO:0007669"/>
    <property type="project" value="UniProtKB-KW"/>
</dbReference>
<feature type="domain" description="Beta-lactamase-related" evidence="1">
    <location>
        <begin position="37"/>
        <end position="297"/>
    </location>
</feature>
<evidence type="ECO:0000313" key="3">
    <source>
        <dbReference type="Proteomes" id="UP000431913"/>
    </source>
</evidence>
<dbReference type="PANTHER" id="PTHR43283:SF7">
    <property type="entry name" value="BETA-LACTAMASE-RELATED DOMAIN-CONTAINING PROTEIN"/>
    <property type="match status" value="1"/>
</dbReference>
<dbReference type="Proteomes" id="UP000431913">
    <property type="component" value="Unassembled WGS sequence"/>
</dbReference>
<dbReference type="InterPro" id="IPR050789">
    <property type="entry name" value="Diverse_Enzym_Activities"/>
</dbReference>
<evidence type="ECO:0000313" key="2">
    <source>
        <dbReference type="EMBL" id="MST92964.1"/>
    </source>
</evidence>
<proteinExistence type="predicted"/>